<reference evidence="2" key="1">
    <citation type="submission" date="2021-02" db="EMBL/GenBank/DDBJ databases">
        <authorList>
            <person name="Dougan E. K."/>
            <person name="Rhodes N."/>
            <person name="Thang M."/>
            <person name="Chan C."/>
        </authorList>
    </citation>
    <scope>NUCLEOTIDE SEQUENCE</scope>
</reference>
<protein>
    <recommendedName>
        <fullName evidence="1">Integrase catalytic domain-containing protein</fullName>
    </recommendedName>
</protein>
<dbReference type="PROSITE" id="PS50994">
    <property type="entry name" value="INTEGRASE"/>
    <property type="match status" value="1"/>
</dbReference>
<name>A0A812T247_SYMPI</name>
<accession>A0A812T247</accession>
<feature type="domain" description="Integrase catalytic" evidence="1">
    <location>
        <begin position="283"/>
        <end position="448"/>
    </location>
</feature>
<dbReference type="GO" id="GO:0015074">
    <property type="term" value="P:DNA integration"/>
    <property type="evidence" value="ECO:0007669"/>
    <property type="project" value="InterPro"/>
</dbReference>
<dbReference type="AlphaFoldDB" id="A0A812T247"/>
<dbReference type="Proteomes" id="UP000649617">
    <property type="component" value="Unassembled WGS sequence"/>
</dbReference>
<evidence type="ECO:0000259" key="1">
    <source>
        <dbReference type="PROSITE" id="PS50994"/>
    </source>
</evidence>
<organism evidence="2 3">
    <name type="scientific">Symbiodinium pilosum</name>
    <name type="common">Dinoflagellate</name>
    <dbReference type="NCBI Taxonomy" id="2952"/>
    <lineage>
        <taxon>Eukaryota</taxon>
        <taxon>Sar</taxon>
        <taxon>Alveolata</taxon>
        <taxon>Dinophyceae</taxon>
        <taxon>Suessiales</taxon>
        <taxon>Symbiodiniaceae</taxon>
        <taxon>Symbiodinium</taxon>
    </lineage>
</organism>
<dbReference type="GO" id="GO:0003676">
    <property type="term" value="F:nucleic acid binding"/>
    <property type="evidence" value="ECO:0007669"/>
    <property type="project" value="InterPro"/>
</dbReference>
<dbReference type="InterPro" id="IPR012337">
    <property type="entry name" value="RNaseH-like_sf"/>
</dbReference>
<keyword evidence="3" id="KW-1185">Reference proteome</keyword>
<dbReference type="EMBL" id="CAJNIZ010028707">
    <property type="protein sequence ID" value="CAE7510335.1"/>
    <property type="molecule type" value="Genomic_DNA"/>
</dbReference>
<gene>
    <name evidence="2" type="ORF">SPIL2461_LOCUS13270</name>
</gene>
<feature type="non-terminal residue" evidence="2">
    <location>
        <position position="524"/>
    </location>
</feature>
<evidence type="ECO:0000313" key="2">
    <source>
        <dbReference type="EMBL" id="CAE7510335.1"/>
    </source>
</evidence>
<dbReference type="PANTHER" id="PTHR37984">
    <property type="entry name" value="PROTEIN CBG26694"/>
    <property type="match status" value="1"/>
</dbReference>
<dbReference type="SUPFAM" id="SSF53098">
    <property type="entry name" value="Ribonuclease H-like"/>
    <property type="match status" value="1"/>
</dbReference>
<dbReference type="InterPro" id="IPR050951">
    <property type="entry name" value="Retrovirus_Pol_polyprotein"/>
</dbReference>
<dbReference type="PANTHER" id="PTHR37984:SF5">
    <property type="entry name" value="PROTEIN NYNRIN-LIKE"/>
    <property type="match status" value="1"/>
</dbReference>
<dbReference type="Gene3D" id="3.30.420.10">
    <property type="entry name" value="Ribonuclease H-like superfamily/Ribonuclease H"/>
    <property type="match status" value="1"/>
</dbReference>
<dbReference type="InterPro" id="IPR001584">
    <property type="entry name" value="Integrase_cat-core"/>
</dbReference>
<feature type="non-terminal residue" evidence="2">
    <location>
        <position position="1"/>
    </location>
</feature>
<evidence type="ECO:0000313" key="3">
    <source>
        <dbReference type="Proteomes" id="UP000649617"/>
    </source>
</evidence>
<sequence length="524" mass="59567">ALQRRCPGDHEHSWILGSKKVSQAAGIYPNGLVHAILRAYAKSIHRNTEEIHWVDSKEVIQVDAQKDRNYFGTDFLDHYGTDSFDVDYVTKLPESLEVYAGEDARPGEAARVPQRDGSPEAHGIDASVVDELGWHEIAGIGWANVIETNGELERPGDEHEARRLPWRTSWIRRGDRWQLLEDEVNWRNLHQQPSLERGLRCVCLYRARLDLRADRQFRHFPGMAKVTLQQMLRRAHEGLGHPEQNRFLRILQNSKVSDEVLEEAKKFRCSTCEAYRLPAAARRGAPPKEELFINEHVGVDTVHLRNHRNEAVPSLNVIDFHTHLQLVIPMASESSSEIRKAYRQWIRYFGVPKKVLFDLGTEFRAEFRKQVQNDGSEGLISSLETPTQRGLTERAGGVFKNILYRSMMDYKCSTQEEWLELVDVAIMTRNRLLLRAGYSPIQRVIGYSPRLPGGLLSGGEADHMVAGLIAVGDVDMLRAAKMRKAAAIAFHEADCDQALQSATLSGTRKLSDFEAGQAVFFFRR</sequence>
<dbReference type="OrthoDB" id="415682at2759"/>
<dbReference type="InterPro" id="IPR036397">
    <property type="entry name" value="RNaseH_sf"/>
</dbReference>
<comment type="caution">
    <text evidence="2">The sequence shown here is derived from an EMBL/GenBank/DDBJ whole genome shotgun (WGS) entry which is preliminary data.</text>
</comment>
<proteinExistence type="predicted"/>